<accession>A0A7K0BY92</accession>
<dbReference type="EMBL" id="WEGH01000002">
    <property type="protein sequence ID" value="MQY06056.1"/>
    <property type="molecule type" value="Genomic_DNA"/>
</dbReference>
<dbReference type="Proteomes" id="UP000487268">
    <property type="component" value="Unassembled WGS sequence"/>
</dbReference>
<dbReference type="AlphaFoldDB" id="A0A7K0BY92"/>
<keyword evidence="2" id="KW-1185">Reference proteome</keyword>
<evidence type="ECO:0008006" key="3">
    <source>
        <dbReference type="Google" id="ProtNLM"/>
    </source>
</evidence>
<gene>
    <name evidence="1" type="ORF">ACRB68_41360</name>
</gene>
<dbReference type="PANTHER" id="PTHR34613:SF1">
    <property type="entry name" value="SLL6017 PROTEIN"/>
    <property type="match status" value="1"/>
</dbReference>
<sequence>MVSSPHEALHQLFREDTALFGRALEHLLGLEFPTPRAVRVLNCDLTEVKPLERRADTVLISESDEGDHIMIVESQGRPDPGKHSSWCYYIAYLHDKYKCPVTLLVTCSDKATADWAGRPIKIGHEKWPAMVVRPIALGPGNVPAVTDPRHASDDVFFAVFSALTHARSAHADAILEALADALNILDTDSAGFLAEFTRAGLGDTAAGELWSLLMSTKIYPYQTDLGKALNPETYAKGEASGRAEMLLKVLRLRGIEVPQDVADHIMACTDEATIDQWLSRSLTATTIDDVLDPVLSPGTFTRGHAEGYARGCAEMMFVVLRARGIEVPREAAAQVMARIMADAGDAALTRWAERAITATTIDDVLAG</sequence>
<evidence type="ECO:0000313" key="1">
    <source>
        <dbReference type="EMBL" id="MQY06056.1"/>
    </source>
</evidence>
<comment type="caution">
    <text evidence="1">The sequence shown here is derived from an EMBL/GenBank/DDBJ whole genome shotgun (WGS) entry which is preliminary data.</text>
</comment>
<protein>
    <recommendedName>
        <fullName evidence="3">Transposase</fullName>
    </recommendedName>
</protein>
<dbReference type="RefSeq" id="WP_153534448.1">
    <property type="nucleotide sequence ID" value="NZ_WEGH01000002.1"/>
</dbReference>
<name>A0A7K0BY92_9ACTN</name>
<organism evidence="1 2">
    <name type="scientific">Actinomadura macrotermitis</name>
    <dbReference type="NCBI Taxonomy" id="2585200"/>
    <lineage>
        <taxon>Bacteria</taxon>
        <taxon>Bacillati</taxon>
        <taxon>Actinomycetota</taxon>
        <taxon>Actinomycetes</taxon>
        <taxon>Streptosporangiales</taxon>
        <taxon>Thermomonosporaceae</taxon>
        <taxon>Actinomadura</taxon>
    </lineage>
</organism>
<evidence type="ECO:0000313" key="2">
    <source>
        <dbReference type="Proteomes" id="UP000487268"/>
    </source>
</evidence>
<dbReference type="PANTHER" id="PTHR34613">
    <property type="entry name" value="SLL0800 PROTEIN"/>
    <property type="match status" value="1"/>
</dbReference>
<proteinExistence type="predicted"/>
<dbReference type="OrthoDB" id="3207839at2"/>
<reference evidence="1 2" key="1">
    <citation type="submission" date="2019-10" db="EMBL/GenBank/DDBJ databases">
        <title>Actinomadura rubteroloni sp. nov. and Actinomadura macrotermitis sp. nov., isolated from the gut of fungus growing-termite Macrotermes natalensis.</title>
        <authorList>
            <person name="Benndorf R."/>
            <person name="Martin K."/>
            <person name="Kuefner M."/>
            <person name="De Beer W."/>
            <person name="Kaster A.-K."/>
            <person name="Vollmers J."/>
            <person name="Poulsen M."/>
            <person name="Beemelmanns C."/>
        </authorList>
    </citation>
    <scope>NUCLEOTIDE SEQUENCE [LARGE SCALE GENOMIC DNA]</scope>
    <source>
        <strain evidence="1 2">RB68</strain>
    </source>
</reference>